<comment type="caution">
    <text evidence="2">The sequence shown here is derived from an EMBL/GenBank/DDBJ whole genome shotgun (WGS) entry which is preliminary data.</text>
</comment>
<accession>A0A6L9LB53</accession>
<dbReference type="Pfam" id="PF00144">
    <property type="entry name" value="Beta-lactamase"/>
    <property type="match status" value="1"/>
</dbReference>
<dbReference type="InterPro" id="IPR001466">
    <property type="entry name" value="Beta-lactam-related"/>
</dbReference>
<dbReference type="AlphaFoldDB" id="A0A6L9LB53"/>
<dbReference type="SUPFAM" id="SSF56601">
    <property type="entry name" value="beta-lactamase/transpeptidase-like"/>
    <property type="match status" value="1"/>
</dbReference>
<reference evidence="2 3" key="1">
    <citation type="submission" date="2020-02" db="EMBL/GenBank/DDBJ databases">
        <title>Draft genome sequence of two Spirosoma agri KCTC 52727 and Spirosoma terrae KCTC 52035.</title>
        <authorList>
            <person name="Rojas J."/>
            <person name="Ambika Manirajan B."/>
            <person name="Suarez C."/>
            <person name="Ratering S."/>
            <person name="Schnell S."/>
        </authorList>
    </citation>
    <scope>NUCLEOTIDE SEQUENCE [LARGE SCALE GENOMIC DNA]</scope>
    <source>
        <strain evidence="2 3">KCTC 52035</strain>
    </source>
</reference>
<organism evidence="2 3">
    <name type="scientific">Spirosoma terrae</name>
    <dbReference type="NCBI Taxonomy" id="1968276"/>
    <lineage>
        <taxon>Bacteria</taxon>
        <taxon>Pseudomonadati</taxon>
        <taxon>Bacteroidota</taxon>
        <taxon>Cytophagia</taxon>
        <taxon>Cytophagales</taxon>
        <taxon>Cytophagaceae</taxon>
        <taxon>Spirosoma</taxon>
    </lineage>
</organism>
<proteinExistence type="predicted"/>
<name>A0A6L9LB53_9BACT</name>
<dbReference type="InterPro" id="IPR012338">
    <property type="entry name" value="Beta-lactam/transpept-like"/>
</dbReference>
<dbReference type="EMBL" id="JAAFZH010000006">
    <property type="protein sequence ID" value="NDU96411.1"/>
    <property type="molecule type" value="Genomic_DNA"/>
</dbReference>
<dbReference type="Gene3D" id="3.40.710.10">
    <property type="entry name" value="DD-peptidase/beta-lactamase superfamily"/>
    <property type="match status" value="1"/>
</dbReference>
<dbReference type="Proteomes" id="UP000474175">
    <property type="component" value="Unassembled WGS sequence"/>
</dbReference>
<evidence type="ECO:0000259" key="1">
    <source>
        <dbReference type="Pfam" id="PF00144"/>
    </source>
</evidence>
<gene>
    <name evidence="2" type="ORF">GK108_16140</name>
</gene>
<evidence type="ECO:0000313" key="3">
    <source>
        <dbReference type="Proteomes" id="UP000474175"/>
    </source>
</evidence>
<keyword evidence="3" id="KW-1185">Reference proteome</keyword>
<evidence type="ECO:0000313" key="2">
    <source>
        <dbReference type="EMBL" id="NDU96411.1"/>
    </source>
</evidence>
<protein>
    <submittedName>
        <fullName evidence="2">Beta-lactamase family protein</fullName>
    </submittedName>
</protein>
<feature type="domain" description="Beta-lactamase-related" evidence="1">
    <location>
        <begin position="1"/>
        <end position="133"/>
    </location>
</feature>
<sequence>MRHARFGWNDYIANHKSFGYRQNEKGINKQGELKKFEEFSAAGGLHSDAADYARFMIGTMKGTGLTSTSLKEMLRRHVYLSDSTSAWTLGFSVYKTKYGDLFFHSGNNGDFTCSMAFNKDKKCGYVILTNNNRAGYIEDKILPLFK</sequence>
<dbReference type="RefSeq" id="WP_163950621.1">
    <property type="nucleotide sequence ID" value="NZ_JAAFZH010000006.1"/>
</dbReference>